<evidence type="ECO:0000313" key="1">
    <source>
        <dbReference type="EMBL" id="KAJ2764894.1"/>
    </source>
</evidence>
<gene>
    <name evidence="1" type="primary">TWF1</name>
    <name evidence="1" type="ORF">IWQ57_004995</name>
</gene>
<keyword evidence="2" id="KW-1185">Reference proteome</keyword>
<protein>
    <submittedName>
        <fullName evidence="1">Twinfilin-1</fullName>
    </submittedName>
</protein>
<comment type="caution">
    <text evidence="1">The sequence shown here is derived from an EMBL/GenBank/DDBJ whole genome shotgun (WGS) entry which is preliminary data.</text>
</comment>
<dbReference type="EMBL" id="JANBUJ010002192">
    <property type="protein sequence ID" value="KAJ2764894.1"/>
    <property type="molecule type" value="Genomic_DNA"/>
</dbReference>
<name>A0ACC1JPI8_9FUNG</name>
<sequence>MLYASSKAALSKALGKSYFVDDMFGTTPDEFSARGYEQHRRHMEAAAPLTRREEEMERIRELESTDQVPTMDSRRAHLAEAPYVLSAEAEQALRRFAAGGVNCVLLTVDAAAEEVRVVREASLQSHDELAQVVPGDTPSYVLYWFDSATSVFIYSCPAASGVRERMVHSTFRRGFMASAEKLGISVDIRYEFDAPAEITAAALAEGVAAKTAPAPPPAPPATQQKFRRAAPPNRRPRTTPHAPSSAD</sequence>
<reference evidence="1" key="1">
    <citation type="submission" date="2022-07" db="EMBL/GenBank/DDBJ databases">
        <title>Phylogenomic reconstructions and comparative analyses of Kickxellomycotina fungi.</title>
        <authorList>
            <person name="Reynolds N.K."/>
            <person name="Stajich J.E."/>
            <person name="Barry K."/>
            <person name="Grigoriev I.V."/>
            <person name="Crous P."/>
            <person name="Smith M.E."/>
        </authorList>
    </citation>
    <scope>NUCLEOTIDE SEQUENCE</scope>
    <source>
        <strain evidence="1">CBS 109366</strain>
    </source>
</reference>
<organism evidence="1 2">
    <name type="scientific">Coemansia nantahalensis</name>
    <dbReference type="NCBI Taxonomy" id="2789366"/>
    <lineage>
        <taxon>Eukaryota</taxon>
        <taxon>Fungi</taxon>
        <taxon>Fungi incertae sedis</taxon>
        <taxon>Zoopagomycota</taxon>
        <taxon>Kickxellomycotina</taxon>
        <taxon>Kickxellomycetes</taxon>
        <taxon>Kickxellales</taxon>
        <taxon>Kickxellaceae</taxon>
        <taxon>Coemansia</taxon>
    </lineage>
</organism>
<evidence type="ECO:0000313" key="2">
    <source>
        <dbReference type="Proteomes" id="UP001140234"/>
    </source>
</evidence>
<accession>A0ACC1JPI8</accession>
<proteinExistence type="predicted"/>
<dbReference type="Proteomes" id="UP001140234">
    <property type="component" value="Unassembled WGS sequence"/>
</dbReference>